<evidence type="ECO:0000256" key="1">
    <source>
        <dbReference type="ARBA" id="ARBA00005594"/>
    </source>
</evidence>
<organism evidence="10 11">
    <name type="scientific">Ditylenchus dipsaci</name>
    <dbReference type="NCBI Taxonomy" id="166011"/>
    <lineage>
        <taxon>Eukaryota</taxon>
        <taxon>Metazoa</taxon>
        <taxon>Ecdysozoa</taxon>
        <taxon>Nematoda</taxon>
        <taxon>Chromadorea</taxon>
        <taxon>Rhabditida</taxon>
        <taxon>Tylenchina</taxon>
        <taxon>Tylenchomorpha</taxon>
        <taxon>Sphaerularioidea</taxon>
        <taxon>Anguinidae</taxon>
        <taxon>Anguininae</taxon>
        <taxon>Ditylenchus</taxon>
    </lineage>
</organism>
<evidence type="ECO:0000256" key="2">
    <source>
        <dbReference type="ARBA" id="ARBA00022598"/>
    </source>
</evidence>
<name>A0A915DUH3_9BILA</name>
<protein>
    <submittedName>
        <fullName evidence="11">Methionyl/Leucyl tRNA synthetase domain-containing protein</fullName>
    </submittedName>
</protein>
<dbReference type="SUPFAM" id="SSF52374">
    <property type="entry name" value="Nucleotidylyl transferase"/>
    <property type="match status" value="1"/>
</dbReference>
<evidence type="ECO:0000256" key="7">
    <source>
        <dbReference type="RuleBase" id="RU363039"/>
    </source>
</evidence>
<dbReference type="WBParaSite" id="jg2308">
    <property type="protein sequence ID" value="jg2308"/>
    <property type="gene ID" value="jg2308"/>
</dbReference>
<dbReference type="InterPro" id="IPR014729">
    <property type="entry name" value="Rossmann-like_a/b/a_fold"/>
</dbReference>
<dbReference type="PANTHER" id="PTHR45794:SF1">
    <property type="entry name" value="LEUCINE--TRNA LIGASE, CYTOPLASMIC"/>
    <property type="match status" value="1"/>
</dbReference>
<keyword evidence="10" id="KW-1185">Reference proteome</keyword>
<keyword evidence="2 7" id="KW-0436">Ligase</keyword>
<evidence type="ECO:0000313" key="10">
    <source>
        <dbReference type="Proteomes" id="UP000887574"/>
    </source>
</evidence>
<dbReference type="Pfam" id="PF24810">
    <property type="entry name" value="RBD_LARS1"/>
    <property type="match status" value="1"/>
</dbReference>
<evidence type="ECO:0000313" key="11">
    <source>
        <dbReference type="WBParaSite" id="jg2308"/>
    </source>
</evidence>
<sequence length="363" mass="41539">MKKVFLLVSGRYAFIANGHLLLNNEKMSKNTGNFLTLYESIERFSADGMRLSLADAGDDVQDANFVFDMADAGILRLYNFLKWVEEMVTIRDGNGFRSPDGGINRDQLRNTLFKEALKTGFFEYLTARDNYKLLCNRKESEMRADLVFRFIETQALLLSPVALICVNVYGRSLERFIVNAKWPETEAVNQILLKQSEFLQRSIREFRLRREATLNPKKKGPQKPKPSAGVKLAAVVYIAERYPEWKVNVLRIVKDSYDANGKKFPDNRAIAQQLSKFGKDAMPFVQAVREKFEEENSSEFVVLETSEFNQREVFENVLEYVVSTLQLASVQFVNTTEPNVPAEVLKNCSPGTPSIQFTFIEEN</sequence>
<accession>A0A915DUH3</accession>
<evidence type="ECO:0000256" key="4">
    <source>
        <dbReference type="ARBA" id="ARBA00022840"/>
    </source>
</evidence>
<comment type="similarity">
    <text evidence="1 7">Belongs to the class-I aminoacyl-tRNA synthetase family.</text>
</comment>
<dbReference type="InterPro" id="IPR004493">
    <property type="entry name" value="Leu-tRNA-synth_Ia_arc/euk"/>
</dbReference>
<feature type="domain" description="Leucine--tRNA ligase RagD-binding" evidence="9">
    <location>
        <begin position="238"/>
        <end position="295"/>
    </location>
</feature>
<evidence type="ECO:0000256" key="6">
    <source>
        <dbReference type="ARBA" id="ARBA00023146"/>
    </source>
</evidence>
<dbReference type="InterPro" id="IPR015413">
    <property type="entry name" value="Methionyl/Leucyl_tRNA_Synth"/>
</dbReference>
<keyword evidence="6 7" id="KW-0030">Aminoacyl-tRNA synthetase</keyword>
<keyword evidence="3 7" id="KW-0547">Nucleotide-binding</keyword>
<evidence type="ECO:0000259" key="8">
    <source>
        <dbReference type="Pfam" id="PF09334"/>
    </source>
</evidence>
<keyword evidence="4 7" id="KW-0067">ATP-binding</keyword>
<dbReference type="AlphaFoldDB" id="A0A915DUH3"/>
<keyword evidence="5 7" id="KW-0648">Protein biosynthesis</keyword>
<evidence type="ECO:0000256" key="3">
    <source>
        <dbReference type="ARBA" id="ARBA00022741"/>
    </source>
</evidence>
<evidence type="ECO:0000259" key="9">
    <source>
        <dbReference type="Pfam" id="PF24810"/>
    </source>
</evidence>
<dbReference type="Pfam" id="PF09334">
    <property type="entry name" value="tRNA-synt_1g"/>
    <property type="match status" value="1"/>
</dbReference>
<dbReference type="GO" id="GO:0006429">
    <property type="term" value="P:leucyl-tRNA aminoacylation"/>
    <property type="evidence" value="ECO:0007669"/>
    <property type="project" value="InterPro"/>
</dbReference>
<dbReference type="InterPro" id="IPR055416">
    <property type="entry name" value="RBD_LARS1"/>
</dbReference>
<dbReference type="Gene3D" id="3.40.50.620">
    <property type="entry name" value="HUPs"/>
    <property type="match status" value="1"/>
</dbReference>
<reference evidence="11" key="1">
    <citation type="submission" date="2022-11" db="UniProtKB">
        <authorList>
            <consortium name="WormBaseParasite"/>
        </authorList>
    </citation>
    <scope>IDENTIFICATION</scope>
</reference>
<feature type="domain" description="Methionyl/Leucyl tRNA synthetase" evidence="8">
    <location>
        <begin position="15"/>
        <end position="68"/>
    </location>
</feature>
<dbReference type="Proteomes" id="UP000887574">
    <property type="component" value="Unplaced"/>
</dbReference>
<dbReference type="GO" id="GO:0005524">
    <property type="term" value="F:ATP binding"/>
    <property type="evidence" value="ECO:0007669"/>
    <property type="project" value="UniProtKB-KW"/>
</dbReference>
<dbReference type="PANTHER" id="PTHR45794">
    <property type="entry name" value="LEUCYL-TRNA SYNTHETASE"/>
    <property type="match status" value="1"/>
</dbReference>
<proteinExistence type="inferred from homology"/>
<dbReference type="GO" id="GO:0004823">
    <property type="term" value="F:leucine-tRNA ligase activity"/>
    <property type="evidence" value="ECO:0007669"/>
    <property type="project" value="InterPro"/>
</dbReference>
<evidence type="ECO:0000256" key="5">
    <source>
        <dbReference type="ARBA" id="ARBA00022917"/>
    </source>
</evidence>